<feature type="domain" description="HTH myb-type" evidence="6">
    <location>
        <begin position="1"/>
        <end position="25"/>
    </location>
</feature>
<protein>
    <recommendedName>
        <fullName evidence="6">HTH myb-type domain-containing protein</fullName>
    </recommendedName>
</protein>
<evidence type="ECO:0000256" key="4">
    <source>
        <dbReference type="ARBA" id="ARBA00023242"/>
    </source>
</evidence>
<dbReference type="AlphaFoldDB" id="A0AA38L9I4"/>
<organism evidence="7 8">
    <name type="scientific">Taxus chinensis</name>
    <name type="common">Chinese yew</name>
    <name type="synonym">Taxus wallichiana var. chinensis</name>
    <dbReference type="NCBI Taxonomy" id="29808"/>
    <lineage>
        <taxon>Eukaryota</taxon>
        <taxon>Viridiplantae</taxon>
        <taxon>Streptophyta</taxon>
        <taxon>Embryophyta</taxon>
        <taxon>Tracheophyta</taxon>
        <taxon>Spermatophyta</taxon>
        <taxon>Pinopsida</taxon>
        <taxon>Pinidae</taxon>
        <taxon>Conifers II</taxon>
        <taxon>Cupressales</taxon>
        <taxon>Taxaceae</taxon>
        <taxon>Taxus</taxon>
    </lineage>
</organism>
<reference evidence="7 8" key="1">
    <citation type="journal article" date="2021" name="Nat. Plants">
        <title>The Taxus genome provides insights into paclitaxel biosynthesis.</title>
        <authorList>
            <person name="Xiong X."/>
            <person name="Gou J."/>
            <person name="Liao Q."/>
            <person name="Li Y."/>
            <person name="Zhou Q."/>
            <person name="Bi G."/>
            <person name="Li C."/>
            <person name="Du R."/>
            <person name="Wang X."/>
            <person name="Sun T."/>
            <person name="Guo L."/>
            <person name="Liang H."/>
            <person name="Lu P."/>
            <person name="Wu Y."/>
            <person name="Zhang Z."/>
            <person name="Ro D.K."/>
            <person name="Shang Y."/>
            <person name="Huang S."/>
            <person name="Yan J."/>
        </authorList>
    </citation>
    <scope>NUCLEOTIDE SEQUENCE [LARGE SCALE GENOMIC DNA]</scope>
    <source>
        <strain evidence="7">Ta-2019</strain>
    </source>
</reference>
<evidence type="ECO:0000313" key="7">
    <source>
        <dbReference type="EMBL" id="KAH9312262.1"/>
    </source>
</evidence>
<feature type="non-terminal residue" evidence="7">
    <location>
        <position position="1"/>
    </location>
</feature>
<keyword evidence="3" id="KW-0238">DNA-binding</keyword>
<comment type="subcellular location">
    <subcellularLocation>
        <location evidence="1">Nucleus</location>
    </subcellularLocation>
</comment>
<feature type="region of interest" description="Disordered" evidence="5">
    <location>
        <begin position="23"/>
        <end position="45"/>
    </location>
</feature>
<evidence type="ECO:0000256" key="5">
    <source>
        <dbReference type="SAM" id="MobiDB-lite"/>
    </source>
</evidence>
<comment type="caution">
    <text evidence="7">The sequence shown here is derived from an EMBL/GenBank/DDBJ whole genome shotgun (WGS) entry which is preliminary data.</text>
</comment>
<dbReference type="SUPFAM" id="SSF46689">
    <property type="entry name" value="Homeodomain-like"/>
    <property type="match status" value="1"/>
</dbReference>
<dbReference type="CDD" id="cd00167">
    <property type="entry name" value="SANT"/>
    <property type="match status" value="1"/>
</dbReference>
<dbReference type="Pfam" id="PF00249">
    <property type="entry name" value="Myb_DNA-binding"/>
    <property type="match status" value="1"/>
</dbReference>
<dbReference type="Gene3D" id="1.10.10.60">
    <property type="entry name" value="Homeodomain-like"/>
    <property type="match status" value="1"/>
</dbReference>
<dbReference type="Proteomes" id="UP000824469">
    <property type="component" value="Unassembled WGS sequence"/>
</dbReference>
<dbReference type="EMBL" id="JAHRHJ020000006">
    <property type="protein sequence ID" value="KAH9312262.1"/>
    <property type="molecule type" value="Genomic_DNA"/>
</dbReference>
<dbReference type="InterPro" id="IPR009057">
    <property type="entry name" value="Homeodomain-like_sf"/>
</dbReference>
<dbReference type="PANTHER" id="PTHR47994">
    <property type="entry name" value="F14D16.11-RELATED"/>
    <property type="match status" value="1"/>
</dbReference>
<accession>A0AA38L9I4</accession>
<keyword evidence="8" id="KW-1185">Reference proteome</keyword>
<dbReference type="GO" id="GO:0003677">
    <property type="term" value="F:DNA binding"/>
    <property type="evidence" value="ECO:0007669"/>
    <property type="project" value="UniProtKB-KW"/>
</dbReference>
<proteinExistence type="predicted"/>
<dbReference type="InterPro" id="IPR015495">
    <property type="entry name" value="Myb_TF_plants"/>
</dbReference>
<evidence type="ECO:0000313" key="8">
    <source>
        <dbReference type="Proteomes" id="UP000824469"/>
    </source>
</evidence>
<keyword evidence="4" id="KW-0539">Nucleus</keyword>
<dbReference type="GO" id="GO:0005634">
    <property type="term" value="C:nucleus"/>
    <property type="evidence" value="ECO:0007669"/>
    <property type="project" value="UniProtKB-SubCell"/>
</dbReference>
<gene>
    <name evidence="7" type="ORF">KI387_027297</name>
</gene>
<feature type="non-terminal residue" evidence="7">
    <location>
        <position position="204"/>
    </location>
</feature>
<name>A0AA38L9I4_TAXCH</name>
<evidence type="ECO:0000256" key="3">
    <source>
        <dbReference type="ARBA" id="ARBA00023125"/>
    </source>
</evidence>
<dbReference type="PANTHER" id="PTHR47994:SF5">
    <property type="entry name" value="F14D16.11-RELATED"/>
    <property type="match status" value="1"/>
</dbReference>
<sequence>IASQLPGRTDNEIKNYWNTHLKKKSNQKGIDPSTQANGSDSSSVLTRHMPQWENARLEAEARLSRVSTLSSYSNNKMTGNDNGQATANEGADIFLKLWNSEAGRNFSKETNVNSSGENQHVLDHDQEYTLSPVPSFISDNLNIDYLDGLIHNPDNSTESFSTDIITVQSKNNGTWENNKSTDAEKSWSTELAHDLFDYNDNNIR</sequence>
<dbReference type="PROSITE" id="PS51294">
    <property type="entry name" value="HTH_MYB"/>
    <property type="match status" value="1"/>
</dbReference>
<evidence type="ECO:0000259" key="6">
    <source>
        <dbReference type="PROSITE" id="PS51294"/>
    </source>
</evidence>
<evidence type="ECO:0000256" key="1">
    <source>
        <dbReference type="ARBA" id="ARBA00004123"/>
    </source>
</evidence>
<evidence type="ECO:0000256" key="2">
    <source>
        <dbReference type="ARBA" id="ARBA00022737"/>
    </source>
</evidence>
<feature type="compositionally biased region" description="Polar residues" evidence="5">
    <location>
        <begin position="32"/>
        <end position="45"/>
    </location>
</feature>
<keyword evidence="2" id="KW-0677">Repeat</keyword>
<dbReference type="InterPro" id="IPR017930">
    <property type="entry name" value="Myb_dom"/>
</dbReference>
<dbReference type="InterPro" id="IPR001005">
    <property type="entry name" value="SANT/Myb"/>
</dbReference>